<keyword evidence="2" id="KW-0472">Membrane</keyword>
<evidence type="ECO:0000313" key="3">
    <source>
        <dbReference type="EnsemblMetazoa" id="AALFPA23_019725.P29050"/>
    </source>
</evidence>
<evidence type="ECO:0008006" key="5">
    <source>
        <dbReference type="Google" id="ProtNLM"/>
    </source>
</evidence>
<feature type="region of interest" description="Disordered" evidence="1">
    <location>
        <begin position="549"/>
        <end position="645"/>
    </location>
</feature>
<dbReference type="EnsemblMetazoa" id="AALFPA23_019725.R29050">
    <property type="protein sequence ID" value="AALFPA23_019725.P29050"/>
    <property type="gene ID" value="AALFPA23_019725"/>
</dbReference>
<evidence type="ECO:0000256" key="2">
    <source>
        <dbReference type="SAM" id="Phobius"/>
    </source>
</evidence>
<feature type="compositionally biased region" description="Polar residues" evidence="1">
    <location>
        <begin position="577"/>
        <end position="589"/>
    </location>
</feature>
<feature type="compositionally biased region" description="Basic and acidic residues" evidence="1">
    <location>
        <begin position="590"/>
        <end position="634"/>
    </location>
</feature>
<feature type="compositionally biased region" description="Basic and acidic residues" evidence="1">
    <location>
        <begin position="549"/>
        <end position="574"/>
    </location>
</feature>
<evidence type="ECO:0000313" key="4">
    <source>
        <dbReference type="Proteomes" id="UP000069940"/>
    </source>
</evidence>
<evidence type="ECO:0000256" key="1">
    <source>
        <dbReference type="SAM" id="MobiDB-lite"/>
    </source>
</evidence>
<reference evidence="4" key="1">
    <citation type="journal article" date="2015" name="Proc. Natl. Acad. Sci. U.S.A.">
        <title>Genome sequence of the Asian Tiger mosquito, Aedes albopictus, reveals insights into its biology, genetics, and evolution.</title>
        <authorList>
            <person name="Chen X.G."/>
            <person name="Jiang X."/>
            <person name="Gu J."/>
            <person name="Xu M."/>
            <person name="Wu Y."/>
            <person name="Deng Y."/>
            <person name="Zhang C."/>
            <person name="Bonizzoni M."/>
            <person name="Dermauw W."/>
            <person name="Vontas J."/>
            <person name="Armbruster P."/>
            <person name="Huang X."/>
            <person name="Yang Y."/>
            <person name="Zhang H."/>
            <person name="He W."/>
            <person name="Peng H."/>
            <person name="Liu Y."/>
            <person name="Wu K."/>
            <person name="Chen J."/>
            <person name="Lirakis M."/>
            <person name="Topalis P."/>
            <person name="Van Leeuwen T."/>
            <person name="Hall A.B."/>
            <person name="Jiang X."/>
            <person name="Thorpe C."/>
            <person name="Mueller R.L."/>
            <person name="Sun C."/>
            <person name="Waterhouse R.M."/>
            <person name="Yan G."/>
            <person name="Tu Z.J."/>
            <person name="Fang X."/>
            <person name="James A.A."/>
        </authorList>
    </citation>
    <scope>NUCLEOTIDE SEQUENCE [LARGE SCALE GENOMIC DNA]</scope>
    <source>
        <strain evidence="4">Foshan</strain>
    </source>
</reference>
<protein>
    <recommendedName>
        <fullName evidence="5">FHA domain-containing protein</fullName>
    </recommendedName>
</protein>
<sequence length="645" mass="74818">MRGTFGAKVKLDFGMLNNKIISLERAFSLYNESCKMLGDRVTTMKCDHLSTNLEIGATKIRSKQQFIRKFFQRRVNRGFWTSLGAMDSDDRSRIDTNLDKVRKNEETLKNKLDHQDYVVDSMYHLLNNASDKVDKQTEWVKKNVNLIKLSVEKGLNFTNDVKIMIYLESELIELGLWIVHLSDNIKQSQQNLINILLHNKLDVNVLLDLIEPTHFLIELEKYEVNISDEIGFPRGNNGEINPGIFNIIEYGFIINNKEEVVINLLIPLVEKIKYETFRGTISPGVNGHIITLINIAQNILLMNREHEMEVGYLLSSKEFLECKHLGNTRICDIKKVQENLRESDSCLTELLYRNSSSNCETKVLKLNHEIWLTTLKPNIWMYVAPTLTKLNILHGRNSTIVEILGTGKIHIEPNMKISTKHVTIYYFNTEVTNNDILVYQPELNLTSYNKNHPEYDKIPNLNETNQVYSFMNKKRLFDIGIDVKELKDQRTVLQNMIYAPLENPWFTTTTIAIIGGIIGIFFCCFRGEISCCARKLEFSPQKQIKVVEKQKKCDKQNKENRKPKQKKTKTEKFHPNITEQESFCTNSPKTADKEENITKEIINKEKENTNTKKGNEPHTEITIEHEKIKEEKTKTKTKRQGGAFY</sequence>
<proteinExistence type="predicted"/>
<dbReference type="GeneID" id="134291468"/>
<organism evidence="3 4">
    <name type="scientific">Aedes albopictus</name>
    <name type="common">Asian tiger mosquito</name>
    <name type="synonym">Stegomyia albopicta</name>
    <dbReference type="NCBI Taxonomy" id="7160"/>
    <lineage>
        <taxon>Eukaryota</taxon>
        <taxon>Metazoa</taxon>
        <taxon>Ecdysozoa</taxon>
        <taxon>Arthropoda</taxon>
        <taxon>Hexapoda</taxon>
        <taxon>Insecta</taxon>
        <taxon>Pterygota</taxon>
        <taxon>Neoptera</taxon>
        <taxon>Endopterygota</taxon>
        <taxon>Diptera</taxon>
        <taxon>Nematocera</taxon>
        <taxon>Culicoidea</taxon>
        <taxon>Culicidae</taxon>
        <taxon>Culicinae</taxon>
        <taxon>Aedini</taxon>
        <taxon>Aedes</taxon>
        <taxon>Stegomyia</taxon>
    </lineage>
</organism>
<accession>A0ABM1ZLV8</accession>
<name>A0ABM1ZLV8_AEDAL</name>
<keyword evidence="4" id="KW-1185">Reference proteome</keyword>
<reference evidence="3" key="2">
    <citation type="submission" date="2025-05" db="UniProtKB">
        <authorList>
            <consortium name="EnsemblMetazoa"/>
        </authorList>
    </citation>
    <scope>IDENTIFICATION</scope>
    <source>
        <strain evidence="3">Foshan</strain>
    </source>
</reference>
<dbReference type="RefSeq" id="XP_062715214.1">
    <property type="nucleotide sequence ID" value="XM_062859230.1"/>
</dbReference>
<keyword evidence="2" id="KW-0812">Transmembrane</keyword>
<keyword evidence="2" id="KW-1133">Transmembrane helix</keyword>
<feature type="transmembrane region" description="Helical" evidence="2">
    <location>
        <begin position="505"/>
        <end position="525"/>
    </location>
</feature>
<dbReference type="Proteomes" id="UP000069940">
    <property type="component" value="Unassembled WGS sequence"/>
</dbReference>